<dbReference type="GO" id="GO:0005886">
    <property type="term" value="C:plasma membrane"/>
    <property type="evidence" value="ECO:0007669"/>
    <property type="project" value="UniProtKB-SubCell"/>
</dbReference>
<evidence type="ECO:0000259" key="12">
    <source>
        <dbReference type="PROSITE" id="PS50262"/>
    </source>
</evidence>
<dbReference type="GO" id="GO:0071880">
    <property type="term" value="P:adenylate cyclase-activating adrenergic receptor signaling pathway"/>
    <property type="evidence" value="ECO:0007669"/>
    <property type="project" value="TreeGrafter"/>
</dbReference>
<dbReference type="Pfam" id="PF00001">
    <property type="entry name" value="7tm_1"/>
    <property type="match status" value="1"/>
</dbReference>
<keyword evidence="14" id="KW-1185">Reference proteome</keyword>
<proteinExistence type="inferred from homology"/>
<dbReference type="EMBL" id="CAJPIZ010006120">
    <property type="protein sequence ID" value="CAG2109248.1"/>
    <property type="molecule type" value="Genomic_DNA"/>
</dbReference>
<dbReference type="OrthoDB" id="5957871at2759"/>
<dbReference type="GO" id="GO:0004989">
    <property type="term" value="F:octopamine receptor activity"/>
    <property type="evidence" value="ECO:0007669"/>
    <property type="project" value="TreeGrafter"/>
</dbReference>
<keyword evidence="6" id="KW-0297">G-protein coupled receptor</keyword>
<reference evidence="13" key="1">
    <citation type="submission" date="2020-11" db="EMBL/GenBank/DDBJ databases">
        <authorList>
            <person name="Tran Van P."/>
        </authorList>
    </citation>
    <scope>NUCLEOTIDE SEQUENCE</scope>
</reference>
<feature type="transmembrane region" description="Helical" evidence="11">
    <location>
        <begin position="35"/>
        <end position="59"/>
    </location>
</feature>
<evidence type="ECO:0000256" key="3">
    <source>
        <dbReference type="ARBA" id="ARBA00022475"/>
    </source>
</evidence>
<dbReference type="Gene3D" id="1.20.1070.10">
    <property type="entry name" value="Rhodopsin 7-helix transmembrane proteins"/>
    <property type="match status" value="1"/>
</dbReference>
<dbReference type="AlphaFoldDB" id="A0A7R9Q1M4"/>
<evidence type="ECO:0000256" key="9">
    <source>
        <dbReference type="ARBA" id="ARBA00023224"/>
    </source>
</evidence>
<evidence type="ECO:0000256" key="10">
    <source>
        <dbReference type="SAM" id="MobiDB-lite"/>
    </source>
</evidence>
<evidence type="ECO:0000256" key="1">
    <source>
        <dbReference type="ARBA" id="ARBA00004651"/>
    </source>
</evidence>
<feature type="domain" description="G-protein coupled receptors family 1 profile" evidence="12">
    <location>
        <begin position="17"/>
        <end position="162"/>
    </location>
</feature>
<evidence type="ECO:0000256" key="5">
    <source>
        <dbReference type="ARBA" id="ARBA00022989"/>
    </source>
</evidence>
<keyword evidence="9" id="KW-0807">Transducer</keyword>
<evidence type="ECO:0000256" key="6">
    <source>
        <dbReference type="ARBA" id="ARBA00023040"/>
    </source>
</evidence>
<accession>A0A7R9Q1M4</accession>
<evidence type="ECO:0000313" key="14">
    <source>
        <dbReference type="Proteomes" id="UP000759131"/>
    </source>
</evidence>
<organism evidence="13">
    <name type="scientific">Medioppia subpectinata</name>
    <dbReference type="NCBI Taxonomy" id="1979941"/>
    <lineage>
        <taxon>Eukaryota</taxon>
        <taxon>Metazoa</taxon>
        <taxon>Ecdysozoa</taxon>
        <taxon>Arthropoda</taxon>
        <taxon>Chelicerata</taxon>
        <taxon>Arachnida</taxon>
        <taxon>Acari</taxon>
        <taxon>Acariformes</taxon>
        <taxon>Sarcoptiformes</taxon>
        <taxon>Oribatida</taxon>
        <taxon>Brachypylina</taxon>
        <taxon>Oppioidea</taxon>
        <taxon>Oppiidae</taxon>
        <taxon>Medioppia</taxon>
    </lineage>
</organism>
<comment type="similarity">
    <text evidence="2">Belongs to the G-protein coupled receptor 1 family.</text>
</comment>
<dbReference type="PROSITE" id="PS50262">
    <property type="entry name" value="G_PROTEIN_RECEP_F1_2"/>
    <property type="match status" value="1"/>
</dbReference>
<name>A0A7R9Q1M4_9ACAR</name>
<evidence type="ECO:0000256" key="7">
    <source>
        <dbReference type="ARBA" id="ARBA00023136"/>
    </source>
</evidence>
<evidence type="ECO:0000256" key="2">
    <source>
        <dbReference type="ARBA" id="ARBA00010663"/>
    </source>
</evidence>
<dbReference type="InterPro" id="IPR000276">
    <property type="entry name" value="GPCR_Rhodpsn"/>
</dbReference>
<dbReference type="SUPFAM" id="SSF81321">
    <property type="entry name" value="Family A G protein-coupled receptor-like"/>
    <property type="match status" value="1"/>
</dbReference>
<evidence type="ECO:0000256" key="4">
    <source>
        <dbReference type="ARBA" id="ARBA00022692"/>
    </source>
</evidence>
<sequence>MYLRMENKHIKINISYRFVHIKDPMSYNRWMNKKIIFCAVSGIWLVSGLVSFVPISLGWHRPTSDTNLDKNYTIITDMLEERPQCELDLTPTYAVVSSTISFYLPCIIMVGLYAKLYAICQKHVKSIKSMTKPIHVSGQTYNHHITEHKAAITLGVIMGTFLGTIFNTEFREAFRRIIVSYIARDQCCNTGGDRQRCSSRSGPDNVGTAPVGHGFSPSPHHIPSPALNRNVSSSDIQLPVPLMGHKIEITSNLCDGKITDI</sequence>
<keyword evidence="8" id="KW-0675">Receptor</keyword>
<feature type="region of interest" description="Disordered" evidence="10">
    <location>
        <begin position="192"/>
        <end position="224"/>
    </location>
</feature>
<evidence type="ECO:0000313" key="13">
    <source>
        <dbReference type="EMBL" id="CAD7628818.1"/>
    </source>
</evidence>
<dbReference type="GO" id="GO:0043410">
    <property type="term" value="P:positive regulation of MAPK cascade"/>
    <property type="evidence" value="ECO:0007669"/>
    <property type="project" value="TreeGrafter"/>
</dbReference>
<feature type="transmembrane region" description="Helical" evidence="11">
    <location>
        <begin position="100"/>
        <end position="120"/>
    </location>
</feature>
<protein>
    <recommendedName>
        <fullName evidence="12">G-protein coupled receptors family 1 profile domain-containing protein</fullName>
    </recommendedName>
</protein>
<comment type="subcellular location">
    <subcellularLocation>
        <location evidence="1">Cell membrane</location>
        <topology evidence="1">Multi-pass membrane protein</topology>
    </subcellularLocation>
</comment>
<keyword evidence="7 11" id="KW-0472">Membrane</keyword>
<gene>
    <name evidence="13" type="ORF">OSB1V03_LOCUS9238</name>
</gene>
<evidence type="ECO:0000256" key="8">
    <source>
        <dbReference type="ARBA" id="ARBA00023170"/>
    </source>
</evidence>
<keyword evidence="5 11" id="KW-1133">Transmembrane helix</keyword>
<dbReference type="PANTHER" id="PTHR24248">
    <property type="entry name" value="ADRENERGIC RECEPTOR-RELATED G-PROTEIN COUPLED RECEPTOR"/>
    <property type="match status" value="1"/>
</dbReference>
<evidence type="ECO:0000256" key="11">
    <source>
        <dbReference type="SAM" id="Phobius"/>
    </source>
</evidence>
<keyword evidence="3" id="KW-1003">Cell membrane</keyword>
<dbReference type="InterPro" id="IPR017452">
    <property type="entry name" value="GPCR_Rhodpsn_7TM"/>
</dbReference>
<dbReference type="EMBL" id="OC860695">
    <property type="protein sequence ID" value="CAD7628818.1"/>
    <property type="molecule type" value="Genomic_DNA"/>
</dbReference>
<dbReference type="Proteomes" id="UP000759131">
    <property type="component" value="Unassembled WGS sequence"/>
</dbReference>
<dbReference type="PANTHER" id="PTHR24248:SF187">
    <property type="entry name" value="OCTOPAMINE RECEPTOR BETA-2R"/>
    <property type="match status" value="1"/>
</dbReference>
<keyword evidence="4 11" id="KW-0812">Transmembrane</keyword>